<sequence length="425" mass="45578">MSAPKEKQNIVVIGGGIIGCTTAYYLTHHPQFDSSSHTVTVIEAANLANAASGKAGGLVAAWATSSNLAKLSFDLHDQLAREYNGAELWGYRRVRCGQLTAVVPQRRGTSKLESSSPPNIELGKWWARDLKKSSVLPHDLDWFDNESAQAYEEFADTSSTAQVHPFQFTSSMAKLAEQSGARIVMGKVECINCCNADGSSESPSPLTSFDNLTQKKVVSVTYVDKVTLEQHTLPATTVVLAAGPWTPTLFPKVRIHPLRAHSVSIKLQRPVSAYCLFSDIRLGDSRQTVGAAKPISLEIYARPNNEVYICGQGDRDIPLPAPGNAVEVSSDSCNDIINAAMSVSEELRNGKVTGRRACYLPTLDVGASSDPLVGQTELAGLVLATGHSCWGISNAPATGKAVSELILDGRVSCVDVASLDPRRIR</sequence>
<dbReference type="PROSITE" id="PS51257">
    <property type="entry name" value="PROKAR_LIPOPROTEIN"/>
    <property type="match status" value="1"/>
</dbReference>
<dbReference type="GeneID" id="43601700"/>
<accession>A0A370TD72</accession>
<dbReference type="GO" id="GO:0005770">
    <property type="term" value="C:late endosome"/>
    <property type="evidence" value="ECO:0007669"/>
    <property type="project" value="TreeGrafter"/>
</dbReference>
<dbReference type="Gene3D" id="3.30.9.10">
    <property type="entry name" value="D-Amino Acid Oxidase, subunit A, domain 2"/>
    <property type="match status" value="2"/>
</dbReference>
<dbReference type="RefSeq" id="XP_031866117.1">
    <property type="nucleotide sequence ID" value="XM_032017474.1"/>
</dbReference>
<proteinExistence type="predicted"/>
<dbReference type="InterPro" id="IPR006076">
    <property type="entry name" value="FAD-dep_OxRdtase"/>
</dbReference>
<organism evidence="2 3">
    <name type="scientific">Venustampulla echinocandica</name>
    <dbReference type="NCBI Taxonomy" id="2656787"/>
    <lineage>
        <taxon>Eukaryota</taxon>
        <taxon>Fungi</taxon>
        <taxon>Dikarya</taxon>
        <taxon>Ascomycota</taxon>
        <taxon>Pezizomycotina</taxon>
        <taxon>Leotiomycetes</taxon>
        <taxon>Helotiales</taxon>
        <taxon>Pleuroascaceae</taxon>
        <taxon>Venustampulla</taxon>
    </lineage>
</organism>
<keyword evidence="3" id="KW-1185">Reference proteome</keyword>
<feature type="domain" description="FAD dependent oxidoreductase" evidence="1">
    <location>
        <begin position="10"/>
        <end position="405"/>
    </location>
</feature>
<dbReference type="GO" id="GO:0005829">
    <property type="term" value="C:cytosol"/>
    <property type="evidence" value="ECO:0007669"/>
    <property type="project" value="GOC"/>
</dbReference>
<gene>
    <name evidence="2" type="ORF">BP5553_08851</name>
</gene>
<dbReference type="Proteomes" id="UP000254866">
    <property type="component" value="Unassembled WGS sequence"/>
</dbReference>
<dbReference type="InterPro" id="IPR036188">
    <property type="entry name" value="FAD/NAD-bd_sf"/>
</dbReference>
<dbReference type="SUPFAM" id="SSF51905">
    <property type="entry name" value="FAD/NAD(P)-binding domain"/>
    <property type="match status" value="1"/>
</dbReference>
<dbReference type="AlphaFoldDB" id="A0A370TD72"/>
<evidence type="ECO:0000259" key="1">
    <source>
        <dbReference type="Pfam" id="PF01266"/>
    </source>
</evidence>
<dbReference type="GO" id="GO:0042147">
    <property type="term" value="P:retrograde transport, endosome to Golgi"/>
    <property type="evidence" value="ECO:0007669"/>
    <property type="project" value="TreeGrafter"/>
</dbReference>
<dbReference type="Gene3D" id="3.50.50.60">
    <property type="entry name" value="FAD/NAD(P)-binding domain"/>
    <property type="match status" value="2"/>
</dbReference>
<comment type="caution">
    <text evidence="2">The sequence shown here is derived from an EMBL/GenBank/DDBJ whole genome shotgun (WGS) entry which is preliminary data.</text>
</comment>
<reference evidence="2 3" key="1">
    <citation type="journal article" date="2018" name="IMA Fungus">
        <title>IMA Genome-F 9: Draft genome sequence of Annulohypoxylon stygium, Aspergillus mulundensis, Berkeleyomyces basicola (syn. Thielaviopsis basicola), Ceratocystis smalleyi, two Cercospora beticola strains, Coleophoma cylindrospora, Fusarium fracticaudum, Phialophora cf. hyalina, and Morchella septimelata.</title>
        <authorList>
            <person name="Wingfield B.D."/>
            <person name="Bills G.F."/>
            <person name="Dong Y."/>
            <person name="Huang W."/>
            <person name="Nel W.J."/>
            <person name="Swalarsk-Parry B.S."/>
            <person name="Vaghefi N."/>
            <person name="Wilken P.M."/>
            <person name="An Z."/>
            <person name="de Beer Z.W."/>
            <person name="De Vos L."/>
            <person name="Chen L."/>
            <person name="Duong T.A."/>
            <person name="Gao Y."/>
            <person name="Hammerbacher A."/>
            <person name="Kikkert J.R."/>
            <person name="Li Y."/>
            <person name="Li H."/>
            <person name="Li K."/>
            <person name="Li Q."/>
            <person name="Liu X."/>
            <person name="Ma X."/>
            <person name="Naidoo K."/>
            <person name="Pethybridge S.J."/>
            <person name="Sun J."/>
            <person name="Steenkamp E.T."/>
            <person name="van der Nest M.A."/>
            <person name="van Wyk S."/>
            <person name="Wingfield M.J."/>
            <person name="Xiong C."/>
            <person name="Yue Q."/>
            <person name="Zhang X."/>
        </authorList>
    </citation>
    <scope>NUCLEOTIDE SEQUENCE [LARGE SCALE GENOMIC DNA]</scope>
    <source>
        <strain evidence="2 3">BP 5553</strain>
    </source>
</reference>
<evidence type="ECO:0000313" key="2">
    <source>
        <dbReference type="EMBL" id="RDL32395.1"/>
    </source>
</evidence>
<dbReference type="Pfam" id="PF01266">
    <property type="entry name" value="DAO"/>
    <property type="match status" value="1"/>
</dbReference>
<evidence type="ECO:0000313" key="3">
    <source>
        <dbReference type="Proteomes" id="UP000254866"/>
    </source>
</evidence>
<dbReference type="STRING" id="2656787.A0A370TD72"/>
<protein>
    <recommendedName>
        <fullName evidence="1">FAD dependent oxidoreductase domain-containing protein</fullName>
    </recommendedName>
</protein>
<dbReference type="OrthoDB" id="498204at2759"/>
<dbReference type="PANTHER" id="PTHR13847:SF150">
    <property type="entry name" value="OXIDOREDUCTASE TDA3-RELATED"/>
    <property type="match status" value="1"/>
</dbReference>
<dbReference type="PANTHER" id="PTHR13847">
    <property type="entry name" value="SARCOSINE DEHYDROGENASE-RELATED"/>
    <property type="match status" value="1"/>
</dbReference>
<dbReference type="EMBL" id="NPIC01000010">
    <property type="protein sequence ID" value="RDL32395.1"/>
    <property type="molecule type" value="Genomic_DNA"/>
</dbReference>
<name>A0A370TD72_9HELO</name>